<proteinExistence type="predicted"/>
<accession>A0A0U3MCY3</accession>
<protein>
    <submittedName>
        <fullName evidence="1">Uncharacterized protein</fullName>
    </submittedName>
</protein>
<evidence type="ECO:0000313" key="2">
    <source>
        <dbReference type="Proteomes" id="UP000060699"/>
    </source>
</evidence>
<dbReference type="EMBL" id="CP013729">
    <property type="protein sequence ID" value="ALV05292.1"/>
    <property type="molecule type" value="Genomic_DNA"/>
</dbReference>
<organism evidence="1 2">
    <name type="scientific">Roseateles depolymerans</name>
    <dbReference type="NCBI Taxonomy" id="76731"/>
    <lineage>
        <taxon>Bacteria</taxon>
        <taxon>Pseudomonadati</taxon>
        <taxon>Pseudomonadota</taxon>
        <taxon>Betaproteobacteria</taxon>
        <taxon>Burkholderiales</taxon>
        <taxon>Sphaerotilaceae</taxon>
        <taxon>Roseateles</taxon>
    </lineage>
</organism>
<gene>
    <name evidence="1" type="ORF">RD2015_796</name>
</gene>
<name>A0A0U3MCY3_9BURK</name>
<evidence type="ECO:0000313" key="1">
    <source>
        <dbReference type="EMBL" id="ALV05292.1"/>
    </source>
</evidence>
<dbReference type="AlphaFoldDB" id="A0A0U3MCY3"/>
<dbReference type="KEGG" id="rdp:RD2015_796"/>
<keyword evidence="2" id="KW-1185">Reference proteome</keyword>
<reference evidence="1 2" key="1">
    <citation type="submission" date="2015-12" db="EMBL/GenBank/DDBJ databases">
        <title>Complete genome of Roseateles depolymerans KCTC 42856.</title>
        <authorList>
            <person name="Kim K.M."/>
        </authorList>
    </citation>
    <scope>NUCLEOTIDE SEQUENCE [LARGE SCALE GENOMIC DNA]</scope>
    <source>
        <strain evidence="1 2">KCTC 42856</strain>
    </source>
</reference>
<sequence length="104" mass="10462">MEDVGEVVADEAPAGSVVEGPAKAVAPWTIPPGCMTADPPLEPATDKGAIRATATATLVAEDGRALDAAAPSADHTGSATALRAAMPATRPHALRILRRTTLAI</sequence>
<dbReference type="Proteomes" id="UP000060699">
    <property type="component" value="Chromosome"/>
</dbReference>